<name>A0A0G2J4X4_9SYNE</name>
<dbReference type="SUPFAM" id="SSF103473">
    <property type="entry name" value="MFS general substrate transporter"/>
    <property type="match status" value="1"/>
</dbReference>
<dbReference type="EMBL" id="JXQG01000023">
    <property type="protein sequence ID" value="KKZ12318.1"/>
    <property type="molecule type" value="Genomic_DNA"/>
</dbReference>
<sequence length="150" mass="16085">PAALQGRAMAAYSECWGISSVVAPPVAGWLLEMQGHGVGLWPLLTTLWLATSRLKPGQPVSETEVETCNPCDVLIGYASANNHTTKVQDSTTAIVELPMLFRLVISIALVSKIGIPSWASRLLSSCAQQSKGYDLESLTVKDGNPDKYVK</sequence>
<dbReference type="Proteomes" id="UP000035067">
    <property type="component" value="Unassembled WGS sequence"/>
</dbReference>
<dbReference type="InterPro" id="IPR036259">
    <property type="entry name" value="MFS_trans_sf"/>
</dbReference>
<feature type="non-terminal residue" evidence="1">
    <location>
        <position position="1"/>
    </location>
</feature>
<accession>A0A0G2J4X4</accession>
<dbReference type="PATRIC" id="fig|1604020.3.peg.536"/>
<proteinExistence type="predicted"/>
<comment type="caution">
    <text evidence="1">The sequence shown here is derived from an EMBL/GenBank/DDBJ whole genome shotgun (WGS) entry which is preliminary data.</text>
</comment>
<evidence type="ECO:0000313" key="2">
    <source>
        <dbReference type="Proteomes" id="UP000035067"/>
    </source>
</evidence>
<gene>
    <name evidence="1" type="ORF">TE42_04865</name>
</gene>
<evidence type="ECO:0000313" key="1">
    <source>
        <dbReference type="EMBL" id="KKZ12318.1"/>
    </source>
</evidence>
<organism evidence="1 2">
    <name type="scientific">Candidatus Synechococcus spongiarum SP3</name>
    <dbReference type="NCBI Taxonomy" id="1604020"/>
    <lineage>
        <taxon>Bacteria</taxon>
        <taxon>Bacillati</taxon>
        <taxon>Cyanobacteriota</taxon>
        <taxon>Cyanophyceae</taxon>
        <taxon>Synechococcales</taxon>
        <taxon>Synechococcaceae</taxon>
        <taxon>Synechococcus</taxon>
    </lineage>
</organism>
<dbReference type="AlphaFoldDB" id="A0A0G2J4X4"/>
<protein>
    <submittedName>
        <fullName evidence="1">Uncharacterized protein</fullName>
    </submittedName>
</protein>
<reference evidence="1 2" key="1">
    <citation type="submission" date="2015-01" db="EMBL/GenBank/DDBJ databases">
        <title>Lifestyle Evolution in Cyanobacterial Symbionts of Sponges.</title>
        <authorList>
            <person name="Burgsdorf I."/>
            <person name="Slaby B.M."/>
            <person name="Handley K.M."/>
            <person name="Haber M."/>
            <person name="Blom J."/>
            <person name="Marshall C.W."/>
            <person name="Gilbert J.A."/>
            <person name="Hentschel U."/>
            <person name="Steindler L."/>
        </authorList>
    </citation>
    <scope>NUCLEOTIDE SEQUENCE [LARGE SCALE GENOMIC DNA]</scope>
    <source>
        <strain evidence="1">SP3</strain>
    </source>
</reference>